<keyword evidence="1" id="KW-0472">Membrane</keyword>
<accession>A0A841R703</accession>
<dbReference type="GO" id="GO:0016740">
    <property type="term" value="F:transferase activity"/>
    <property type="evidence" value="ECO:0007669"/>
    <property type="project" value="UniProtKB-KW"/>
</dbReference>
<feature type="transmembrane region" description="Helical" evidence="1">
    <location>
        <begin position="72"/>
        <end position="89"/>
    </location>
</feature>
<feature type="transmembrane region" description="Helical" evidence="1">
    <location>
        <begin position="101"/>
        <end position="118"/>
    </location>
</feature>
<feature type="transmembrane region" description="Helical" evidence="1">
    <location>
        <begin position="6"/>
        <end position="21"/>
    </location>
</feature>
<dbReference type="RefSeq" id="WP_184745013.1">
    <property type="nucleotide sequence ID" value="NZ_JACHGJ010000002.1"/>
</dbReference>
<dbReference type="Proteomes" id="UP000587760">
    <property type="component" value="Unassembled WGS sequence"/>
</dbReference>
<evidence type="ECO:0000256" key="1">
    <source>
        <dbReference type="SAM" id="Phobius"/>
    </source>
</evidence>
<keyword evidence="1" id="KW-0812">Transmembrane</keyword>
<feature type="transmembrane region" description="Helical" evidence="1">
    <location>
        <begin position="28"/>
        <end position="52"/>
    </location>
</feature>
<protein>
    <submittedName>
        <fullName evidence="2">Glucan phosphoethanolaminetransferase (Alkaline phosphatase superfamily)</fullName>
    </submittedName>
</protein>
<organism evidence="2 3">
    <name type="scientific">Spirochaeta isovalerica</name>
    <dbReference type="NCBI Taxonomy" id="150"/>
    <lineage>
        <taxon>Bacteria</taxon>
        <taxon>Pseudomonadati</taxon>
        <taxon>Spirochaetota</taxon>
        <taxon>Spirochaetia</taxon>
        <taxon>Spirochaetales</taxon>
        <taxon>Spirochaetaceae</taxon>
        <taxon>Spirochaeta</taxon>
    </lineage>
</organism>
<name>A0A841R703_9SPIO</name>
<keyword evidence="2" id="KW-0808">Transferase</keyword>
<comment type="caution">
    <text evidence="2">The sequence shown here is derived from an EMBL/GenBank/DDBJ whole genome shotgun (WGS) entry which is preliminary data.</text>
</comment>
<dbReference type="AlphaFoldDB" id="A0A841R703"/>
<sequence>MTGPILSGLLFSLSVILLSFFKPGSCRVFIGFFFIISGAVVNLTLIIIRPFFVYQYGMTARLELYRDFTERVIGVNPILFGVLLILFELTVGMMILGKKRWVTGGLLLASLFMVILIPLQAYRFAWALSVPSLLFLMRGNYGKSLIDMVRERREGAKTD</sequence>
<evidence type="ECO:0000313" key="3">
    <source>
        <dbReference type="Proteomes" id="UP000587760"/>
    </source>
</evidence>
<keyword evidence="3" id="KW-1185">Reference proteome</keyword>
<gene>
    <name evidence="2" type="ORF">HNR50_001274</name>
</gene>
<dbReference type="EMBL" id="JACHGJ010000002">
    <property type="protein sequence ID" value="MBB6479616.1"/>
    <property type="molecule type" value="Genomic_DNA"/>
</dbReference>
<evidence type="ECO:0000313" key="2">
    <source>
        <dbReference type="EMBL" id="MBB6479616.1"/>
    </source>
</evidence>
<keyword evidence="1" id="KW-1133">Transmembrane helix</keyword>
<reference evidence="2 3" key="1">
    <citation type="submission" date="2020-08" db="EMBL/GenBank/DDBJ databases">
        <title>Genomic Encyclopedia of Type Strains, Phase IV (KMG-IV): sequencing the most valuable type-strain genomes for metagenomic binning, comparative biology and taxonomic classification.</title>
        <authorList>
            <person name="Goeker M."/>
        </authorList>
    </citation>
    <scope>NUCLEOTIDE SEQUENCE [LARGE SCALE GENOMIC DNA]</scope>
    <source>
        <strain evidence="2 3">DSM 2461</strain>
    </source>
</reference>
<proteinExistence type="predicted"/>